<protein>
    <submittedName>
        <fullName evidence="1">Uncharacterized protein</fullName>
    </submittedName>
</protein>
<dbReference type="EMBL" id="CP013235">
    <property type="protein sequence ID" value="AMP11639.1"/>
    <property type="molecule type" value="Genomic_DNA"/>
</dbReference>
<dbReference type="AlphaFoldDB" id="A0A127QNL7"/>
<evidence type="ECO:0000313" key="2">
    <source>
        <dbReference type="Proteomes" id="UP000071778"/>
    </source>
</evidence>
<dbReference type="Proteomes" id="UP000071778">
    <property type="component" value="Chromosome"/>
</dbReference>
<organism evidence="1 2">
    <name type="scientific">Collimonas arenae</name>
    <dbReference type="NCBI Taxonomy" id="279058"/>
    <lineage>
        <taxon>Bacteria</taxon>
        <taxon>Pseudomonadati</taxon>
        <taxon>Pseudomonadota</taxon>
        <taxon>Betaproteobacteria</taxon>
        <taxon>Burkholderiales</taxon>
        <taxon>Oxalobacteraceae</taxon>
        <taxon>Collimonas</taxon>
    </lineage>
</organism>
<reference evidence="1 2" key="1">
    <citation type="submission" date="2015-11" db="EMBL/GenBank/DDBJ databases">
        <title>Exploring the genomic traits of fungus-feeding bacterial genus Collimonas.</title>
        <authorList>
            <person name="Song C."/>
            <person name="Schmidt R."/>
            <person name="de Jager V."/>
            <person name="Krzyzanowska D."/>
            <person name="Jongedijk E."/>
            <person name="Cankar K."/>
            <person name="Beekwilder J."/>
            <person name="van Veen A."/>
            <person name="de Boer W."/>
            <person name="van Veen J.A."/>
            <person name="Garbeva P."/>
        </authorList>
    </citation>
    <scope>NUCLEOTIDE SEQUENCE [LARGE SCALE GENOMIC DNA]</scope>
    <source>
        <strain evidence="1 2">Ter282</strain>
    </source>
</reference>
<keyword evidence="2" id="KW-1185">Reference proteome</keyword>
<sequence>MRIGLITMQKALQVNDLQGFLARFPSILYSGLATRASVCA</sequence>
<dbReference type="PATRIC" id="fig|279058.17.peg.4292"/>
<accession>A0A127QNL7</accession>
<evidence type="ECO:0000313" key="1">
    <source>
        <dbReference type="EMBL" id="AMP11639.1"/>
    </source>
</evidence>
<gene>
    <name evidence="1" type="ORF">CAter282_3969</name>
</gene>
<name>A0A127QNL7_9BURK</name>
<proteinExistence type="predicted"/>